<proteinExistence type="predicted"/>
<dbReference type="EMBL" id="BARV01040449">
    <property type="protein sequence ID" value="GAI54119.1"/>
    <property type="molecule type" value="Genomic_DNA"/>
</dbReference>
<protein>
    <submittedName>
        <fullName evidence="1">Uncharacterized protein</fullName>
    </submittedName>
</protein>
<organism evidence="1">
    <name type="scientific">marine sediment metagenome</name>
    <dbReference type="NCBI Taxonomy" id="412755"/>
    <lineage>
        <taxon>unclassified sequences</taxon>
        <taxon>metagenomes</taxon>
        <taxon>ecological metagenomes</taxon>
    </lineage>
</organism>
<comment type="caution">
    <text evidence="1">The sequence shown here is derived from an EMBL/GenBank/DDBJ whole genome shotgun (WGS) entry which is preliminary data.</text>
</comment>
<accession>X1REV8</accession>
<evidence type="ECO:0000313" key="1">
    <source>
        <dbReference type="EMBL" id="GAI54119.1"/>
    </source>
</evidence>
<sequence>MKKKKEEKKKEKLISKLANKGKLKRLKVVWRKKKRVDRRLDQASW</sequence>
<name>X1REV8_9ZZZZ</name>
<dbReference type="AlphaFoldDB" id="X1REV8"/>
<reference evidence="1" key="1">
    <citation type="journal article" date="2014" name="Front. Microbiol.">
        <title>High frequency of phylogenetically diverse reductive dehalogenase-homologous genes in deep subseafloor sedimentary metagenomes.</title>
        <authorList>
            <person name="Kawai M."/>
            <person name="Futagami T."/>
            <person name="Toyoda A."/>
            <person name="Takaki Y."/>
            <person name="Nishi S."/>
            <person name="Hori S."/>
            <person name="Arai W."/>
            <person name="Tsubouchi T."/>
            <person name="Morono Y."/>
            <person name="Uchiyama I."/>
            <person name="Ito T."/>
            <person name="Fujiyama A."/>
            <person name="Inagaki F."/>
            <person name="Takami H."/>
        </authorList>
    </citation>
    <scope>NUCLEOTIDE SEQUENCE</scope>
    <source>
        <strain evidence="1">Expedition CK06-06</strain>
    </source>
</reference>
<gene>
    <name evidence="1" type="ORF">S06H3_61625</name>
</gene>